<gene>
    <name evidence="9" type="ORF">DNL40_00065</name>
</gene>
<comment type="caution">
    <text evidence="9">The sequence shown here is derived from an EMBL/GenBank/DDBJ whole genome shotgun (WGS) entry which is preliminary data.</text>
</comment>
<organism evidence="9 10">
    <name type="scientific">Xylanimonas oleitrophica</name>
    <dbReference type="NCBI Taxonomy" id="2607479"/>
    <lineage>
        <taxon>Bacteria</taxon>
        <taxon>Bacillati</taxon>
        <taxon>Actinomycetota</taxon>
        <taxon>Actinomycetes</taxon>
        <taxon>Micrococcales</taxon>
        <taxon>Promicromonosporaceae</taxon>
        <taxon>Xylanimonas</taxon>
    </lineage>
</organism>
<dbReference type="Gene3D" id="1.10.101.10">
    <property type="entry name" value="PGBD-like superfamily/PGBD"/>
    <property type="match status" value="1"/>
</dbReference>
<evidence type="ECO:0000256" key="2">
    <source>
        <dbReference type="ARBA" id="ARBA00022679"/>
    </source>
</evidence>
<dbReference type="SUPFAM" id="SSF47090">
    <property type="entry name" value="PGBD-like"/>
    <property type="match status" value="1"/>
</dbReference>
<dbReference type="InterPro" id="IPR002477">
    <property type="entry name" value="Peptidoglycan-bd-like"/>
</dbReference>
<dbReference type="InterPro" id="IPR036366">
    <property type="entry name" value="PGBDSf"/>
</dbReference>
<evidence type="ECO:0000313" key="9">
    <source>
        <dbReference type="EMBL" id="PZR54842.1"/>
    </source>
</evidence>
<feature type="active site" description="Proton donor/acceptor" evidence="6">
    <location>
        <position position="305"/>
    </location>
</feature>
<feature type="region of interest" description="Disordered" evidence="7">
    <location>
        <begin position="1"/>
        <end position="26"/>
    </location>
</feature>
<dbReference type="InterPro" id="IPR038063">
    <property type="entry name" value="Transpep_catalytic_dom"/>
</dbReference>
<feature type="compositionally biased region" description="Low complexity" evidence="7">
    <location>
        <begin position="53"/>
        <end position="74"/>
    </location>
</feature>
<reference evidence="9 10" key="1">
    <citation type="submission" date="2018-06" db="EMBL/GenBank/DDBJ databases">
        <title>Whole genome sequencing of a novel hydrocarbon degrading bacterial strain, PW21 isolated from oil contaminated produced water sample.</title>
        <authorList>
            <person name="Nagkirti P."/>
            <person name="Shaikh A."/>
            <person name="Gowdaman V."/>
            <person name="Engineer A.E."/>
            <person name="Dagar S."/>
            <person name="Dhakephalkar P.K."/>
        </authorList>
    </citation>
    <scope>NUCLEOTIDE SEQUENCE [LARGE SCALE GENOMIC DNA]</scope>
    <source>
        <strain evidence="9 10">PW21</strain>
    </source>
</reference>
<feature type="compositionally biased region" description="Low complexity" evidence="7">
    <location>
        <begin position="109"/>
        <end position="118"/>
    </location>
</feature>
<accession>A0A2W5WVX8</accession>
<dbReference type="Pfam" id="PF03734">
    <property type="entry name" value="YkuD"/>
    <property type="match status" value="1"/>
</dbReference>
<evidence type="ECO:0000256" key="1">
    <source>
        <dbReference type="ARBA" id="ARBA00004752"/>
    </source>
</evidence>
<evidence type="ECO:0000256" key="5">
    <source>
        <dbReference type="ARBA" id="ARBA00023316"/>
    </source>
</evidence>
<dbReference type="AlphaFoldDB" id="A0A2W5WVX8"/>
<feature type="compositionally biased region" description="Low complexity" evidence="7">
    <location>
        <begin position="126"/>
        <end position="137"/>
    </location>
</feature>
<dbReference type="Pfam" id="PF01471">
    <property type="entry name" value="PG_binding_1"/>
    <property type="match status" value="1"/>
</dbReference>
<dbReference type="InterPro" id="IPR050979">
    <property type="entry name" value="LD-transpeptidase"/>
</dbReference>
<dbReference type="PANTHER" id="PTHR30582">
    <property type="entry name" value="L,D-TRANSPEPTIDASE"/>
    <property type="match status" value="1"/>
</dbReference>
<evidence type="ECO:0000256" key="6">
    <source>
        <dbReference type="PROSITE-ProRule" id="PRU01373"/>
    </source>
</evidence>
<dbReference type="EMBL" id="QKWH01000001">
    <property type="protein sequence ID" value="PZR54842.1"/>
    <property type="molecule type" value="Genomic_DNA"/>
</dbReference>
<feature type="domain" description="L,D-TPase catalytic" evidence="8">
    <location>
        <begin position="224"/>
        <end position="345"/>
    </location>
</feature>
<evidence type="ECO:0000256" key="7">
    <source>
        <dbReference type="SAM" id="MobiDB-lite"/>
    </source>
</evidence>
<dbReference type="SUPFAM" id="SSF141523">
    <property type="entry name" value="L,D-transpeptidase catalytic domain-like"/>
    <property type="match status" value="1"/>
</dbReference>
<dbReference type="InterPro" id="IPR005490">
    <property type="entry name" value="LD_TPept_cat_dom"/>
</dbReference>
<keyword evidence="5 6" id="KW-0961">Cell wall biogenesis/degradation</keyword>
<sequence length="345" mass="35934">MAQRAHGVDERRADGRRPDGAARAVPAVRRALVVGVVLALGACAWPGQQGAGTASPSSSPTSSATASPSASASAEPDEGLAPEPGQEPTPEQDPAGEDAGSQDQGSQDPGSESPAAEDPAADDPAAEGPAGAAGEPGAEAEEDPGPELVQRGDEGPQVEALQQRLQDLGYFLLEVDGRYGWATQQAVWAFQKAAGLTRDGVVGPQTQQALDAGHVPAPRSASGHVLEIDVDRQLVLAVDDGRVVRVINASTGNGERFVAQGREYVARTRPGTFEVYRQVDGMHSSTLELGDMWRPKYFNGAIAVHGSPSVPPYPASHGCVRVSNAAMNWLWDDWGLPQGTTVLVY</sequence>
<keyword evidence="4 6" id="KW-0573">Peptidoglycan synthesis</keyword>
<dbReference type="Proteomes" id="UP000248783">
    <property type="component" value="Unassembled WGS sequence"/>
</dbReference>
<evidence type="ECO:0000259" key="8">
    <source>
        <dbReference type="PROSITE" id="PS52029"/>
    </source>
</evidence>
<dbReference type="GO" id="GO:0008360">
    <property type="term" value="P:regulation of cell shape"/>
    <property type="evidence" value="ECO:0007669"/>
    <property type="project" value="UniProtKB-UniRule"/>
</dbReference>
<protein>
    <submittedName>
        <fullName evidence="9">Murein L,D-transpeptidase</fullName>
    </submittedName>
</protein>
<dbReference type="Gene3D" id="2.40.440.10">
    <property type="entry name" value="L,D-transpeptidase catalytic domain-like"/>
    <property type="match status" value="1"/>
</dbReference>
<feature type="region of interest" description="Disordered" evidence="7">
    <location>
        <begin position="46"/>
        <end position="157"/>
    </location>
</feature>
<keyword evidence="2" id="KW-0808">Transferase</keyword>
<feature type="compositionally biased region" description="Basic and acidic residues" evidence="7">
    <location>
        <begin position="1"/>
        <end position="20"/>
    </location>
</feature>
<dbReference type="CDD" id="cd16913">
    <property type="entry name" value="YkuD_like"/>
    <property type="match status" value="1"/>
</dbReference>
<keyword evidence="3 6" id="KW-0133">Cell shape</keyword>
<comment type="pathway">
    <text evidence="1 6">Cell wall biogenesis; peptidoglycan biosynthesis.</text>
</comment>
<dbReference type="GO" id="GO:0071972">
    <property type="term" value="F:peptidoglycan L,D-transpeptidase activity"/>
    <property type="evidence" value="ECO:0007669"/>
    <property type="project" value="TreeGrafter"/>
</dbReference>
<dbReference type="GO" id="GO:0016740">
    <property type="term" value="F:transferase activity"/>
    <property type="evidence" value="ECO:0007669"/>
    <property type="project" value="UniProtKB-KW"/>
</dbReference>
<evidence type="ECO:0000313" key="10">
    <source>
        <dbReference type="Proteomes" id="UP000248783"/>
    </source>
</evidence>
<dbReference type="UniPathway" id="UPA00219"/>
<evidence type="ECO:0000256" key="4">
    <source>
        <dbReference type="ARBA" id="ARBA00022984"/>
    </source>
</evidence>
<proteinExistence type="predicted"/>
<dbReference type="GO" id="GO:0005576">
    <property type="term" value="C:extracellular region"/>
    <property type="evidence" value="ECO:0007669"/>
    <property type="project" value="TreeGrafter"/>
</dbReference>
<dbReference type="PANTHER" id="PTHR30582:SF2">
    <property type="entry name" value="L,D-TRANSPEPTIDASE YCIB-RELATED"/>
    <property type="match status" value="1"/>
</dbReference>
<dbReference type="GO" id="GO:0018104">
    <property type="term" value="P:peptidoglycan-protein cross-linking"/>
    <property type="evidence" value="ECO:0007669"/>
    <property type="project" value="TreeGrafter"/>
</dbReference>
<dbReference type="GO" id="GO:0071555">
    <property type="term" value="P:cell wall organization"/>
    <property type="evidence" value="ECO:0007669"/>
    <property type="project" value="UniProtKB-UniRule"/>
</dbReference>
<dbReference type="InterPro" id="IPR036365">
    <property type="entry name" value="PGBD-like_sf"/>
</dbReference>
<feature type="active site" description="Nucleophile" evidence="6">
    <location>
        <position position="319"/>
    </location>
</feature>
<name>A0A2W5WVX8_9MICO</name>
<evidence type="ECO:0000256" key="3">
    <source>
        <dbReference type="ARBA" id="ARBA00022960"/>
    </source>
</evidence>
<dbReference type="PROSITE" id="PS52029">
    <property type="entry name" value="LD_TPASE"/>
    <property type="match status" value="1"/>
</dbReference>
<keyword evidence="10" id="KW-1185">Reference proteome</keyword>